<accession>F2PHD1</accession>
<sequence>MALLIPNLWTDTSCRAGTGSRSPLDKAEFGREAQRGGHGVDLHGDGISLDPHATDFVVNAIDPYAMALSCNIMTQDHHQSSAKRKVRRLTQQDVQAEQPGPEVLE</sequence>
<evidence type="ECO:0000313" key="2">
    <source>
        <dbReference type="EMBL" id="EGE01299.1"/>
    </source>
</evidence>
<reference evidence="3" key="1">
    <citation type="journal article" date="2012" name="MBio">
        <title>Comparative genome analysis of Trichophyton rubrum and related dermatophytes reveals candidate genes involved in infection.</title>
        <authorList>
            <person name="Martinez D.A."/>
            <person name="Oliver B.G."/>
            <person name="Graeser Y."/>
            <person name="Goldberg J.M."/>
            <person name="Li W."/>
            <person name="Martinez-Rossi N.M."/>
            <person name="Monod M."/>
            <person name="Shelest E."/>
            <person name="Barton R.C."/>
            <person name="Birch E."/>
            <person name="Brakhage A.A."/>
            <person name="Chen Z."/>
            <person name="Gurr S.J."/>
            <person name="Heiman D."/>
            <person name="Heitman J."/>
            <person name="Kosti I."/>
            <person name="Rossi A."/>
            <person name="Saif S."/>
            <person name="Samalova M."/>
            <person name="Saunders C.W."/>
            <person name="Shea T."/>
            <person name="Summerbell R.C."/>
            <person name="Xu J."/>
            <person name="Young S."/>
            <person name="Zeng Q."/>
            <person name="Birren B.W."/>
            <person name="Cuomo C.A."/>
            <person name="White T.C."/>
        </authorList>
    </citation>
    <scope>NUCLEOTIDE SEQUENCE [LARGE SCALE GENOMIC DNA]</scope>
    <source>
        <strain evidence="3">ATCC MYA-4606 / CBS 127.97</strain>
    </source>
</reference>
<proteinExistence type="predicted"/>
<feature type="region of interest" description="Disordered" evidence="1">
    <location>
        <begin position="75"/>
        <end position="105"/>
    </location>
</feature>
<feature type="compositionally biased region" description="Polar residues" evidence="1">
    <location>
        <begin position="9"/>
        <end position="21"/>
    </location>
</feature>
<name>F2PHD1_TRIEC</name>
<dbReference type="AlphaFoldDB" id="F2PHD1"/>
<dbReference type="VEuPathDB" id="FungiDB:TEQG_00352"/>
<keyword evidence="3" id="KW-1185">Reference proteome</keyword>
<evidence type="ECO:0000256" key="1">
    <source>
        <dbReference type="SAM" id="MobiDB-lite"/>
    </source>
</evidence>
<organism evidence="2 3">
    <name type="scientific">Trichophyton equinum (strain ATCC MYA-4606 / CBS 127.97)</name>
    <name type="common">Horse ringworm fungus</name>
    <dbReference type="NCBI Taxonomy" id="559882"/>
    <lineage>
        <taxon>Eukaryota</taxon>
        <taxon>Fungi</taxon>
        <taxon>Dikarya</taxon>
        <taxon>Ascomycota</taxon>
        <taxon>Pezizomycotina</taxon>
        <taxon>Eurotiomycetes</taxon>
        <taxon>Eurotiomycetidae</taxon>
        <taxon>Onygenales</taxon>
        <taxon>Arthrodermataceae</taxon>
        <taxon>Trichophyton</taxon>
    </lineage>
</organism>
<dbReference type="Proteomes" id="UP000009169">
    <property type="component" value="Unassembled WGS sequence"/>
</dbReference>
<dbReference type="EMBL" id="DS995718">
    <property type="protein sequence ID" value="EGE01299.1"/>
    <property type="molecule type" value="Genomic_DNA"/>
</dbReference>
<feature type="compositionally biased region" description="Basic and acidic residues" evidence="1">
    <location>
        <begin position="23"/>
        <end position="43"/>
    </location>
</feature>
<feature type="region of interest" description="Disordered" evidence="1">
    <location>
        <begin position="1"/>
        <end position="43"/>
    </location>
</feature>
<protein>
    <submittedName>
        <fullName evidence="2">Uncharacterized protein</fullName>
    </submittedName>
</protein>
<dbReference type="HOGENOM" id="CLU_2308063_0_0_1"/>
<gene>
    <name evidence="2" type="ORF">TEQG_00352</name>
</gene>
<evidence type="ECO:0000313" key="3">
    <source>
        <dbReference type="Proteomes" id="UP000009169"/>
    </source>
</evidence>